<organism evidence="3 4">
    <name type="scientific">Geodia barretti</name>
    <name type="common">Barrett's horny sponge</name>
    <dbReference type="NCBI Taxonomy" id="519541"/>
    <lineage>
        <taxon>Eukaryota</taxon>
        <taxon>Metazoa</taxon>
        <taxon>Porifera</taxon>
        <taxon>Demospongiae</taxon>
        <taxon>Heteroscleromorpha</taxon>
        <taxon>Tetractinellida</taxon>
        <taxon>Astrophorina</taxon>
        <taxon>Geodiidae</taxon>
        <taxon>Geodia</taxon>
    </lineage>
</organism>
<dbReference type="InterPro" id="IPR038586">
    <property type="entry name" value="Tctex-1-like_sf"/>
</dbReference>
<dbReference type="GO" id="GO:0005737">
    <property type="term" value="C:cytoplasm"/>
    <property type="evidence" value="ECO:0007669"/>
    <property type="project" value="TreeGrafter"/>
</dbReference>
<dbReference type="GO" id="GO:0007018">
    <property type="term" value="P:microtubule-based movement"/>
    <property type="evidence" value="ECO:0007669"/>
    <property type="project" value="TreeGrafter"/>
</dbReference>
<dbReference type="PANTHER" id="PTHR21255">
    <property type="entry name" value="T-COMPLEX-ASSOCIATED-TESTIS-EXPRESSED 1/ DYNEIN LIGHT CHAIN"/>
    <property type="match status" value="1"/>
</dbReference>
<comment type="similarity">
    <text evidence="1">Belongs to the dynein light chain Tctex-type family.</text>
</comment>
<evidence type="ECO:0000313" key="4">
    <source>
        <dbReference type="Proteomes" id="UP001174909"/>
    </source>
</evidence>
<feature type="region of interest" description="Disordered" evidence="2">
    <location>
        <begin position="23"/>
        <end position="52"/>
    </location>
</feature>
<gene>
    <name evidence="3" type="ORF">GBAR_LOCUS17266</name>
</gene>
<dbReference type="CDD" id="cd21451">
    <property type="entry name" value="DLC-like_TCTEX1D"/>
    <property type="match status" value="1"/>
</dbReference>
<evidence type="ECO:0000313" key="3">
    <source>
        <dbReference type="EMBL" id="CAI8030435.1"/>
    </source>
</evidence>
<dbReference type="Pfam" id="PF03645">
    <property type="entry name" value="Tctex-1"/>
    <property type="match status" value="1"/>
</dbReference>
<dbReference type="GO" id="GO:0005868">
    <property type="term" value="C:cytoplasmic dynein complex"/>
    <property type="evidence" value="ECO:0007669"/>
    <property type="project" value="TreeGrafter"/>
</dbReference>
<dbReference type="PANTHER" id="PTHR21255:SF65">
    <property type="entry name" value="TCTEX1 DOMAIN-CONTAINING PROTEIN 2"/>
    <property type="match status" value="1"/>
</dbReference>
<evidence type="ECO:0000256" key="2">
    <source>
        <dbReference type="SAM" id="MobiDB-lite"/>
    </source>
</evidence>
<proteinExistence type="inferred from homology"/>
<reference evidence="3" key="1">
    <citation type="submission" date="2023-03" db="EMBL/GenBank/DDBJ databases">
        <authorList>
            <person name="Steffen K."/>
            <person name="Cardenas P."/>
        </authorList>
    </citation>
    <scope>NUCLEOTIDE SEQUENCE</scope>
</reference>
<dbReference type="Proteomes" id="UP001174909">
    <property type="component" value="Unassembled WGS sequence"/>
</dbReference>
<name>A0AA35SHY1_GEOBA</name>
<evidence type="ECO:0000256" key="1">
    <source>
        <dbReference type="ARBA" id="ARBA00005361"/>
    </source>
</evidence>
<dbReference type="AlphaFoldDB" id="A0AA35SHY1"/>
<dbReference type="InterPro" id="IPR005334">
    <property type="entry name" value="Tctex-1-like"/>
</dbReference>
<accession>A0AA35SHY1</accession>
<protein>
    <submittedName>
        <fullName evidence="3">Tctex1 domain-containing protein 1-B</fullName>
    </submittedName>
</protein>
<keyword evidence="4" id="KW-1185">Reference proteome</keyword>
<dbReference type="EMBL" id="CASHTH010002481">
    <property type="protein sequence ID" value="CAI8030435.1"/>
    <property type="molecule type" value="Genomic_DNA"/>
</dbReference>
<sequence>MAEKRGSIAAQLSDLARNSSLFSTAKRDSASRSVLAFSQEPGDPGFRRKPRPKYENTYRLEPARKFEPGKVKAIIEDVLASQLKENETYDHNADRQLVKSLAEIIKGRVKELNYERYKIVCSVTIGQLKEQGMRIGSRCCWDAKWDSFAEGSFKNKNIFAVATVWGVYYE</sequence>
<dbReference type="GO" id="GO:0045505">
    <property type="term" value="F:dynein intermediate chain binding"/>
    <property type="evidence" value="ECO:0007669"/>
    <property type="project" value="TreeGrafter"/>
</dbReference>
<dbReference type="Gene3D" id="3.30.1140.40">
    <property type="entry name" value="Tctex-1"/>
    <property type="match status" value="1"/>
</dbReference>
<comment type="caution">
    <text evidence="3">The sequence shown here is derived from an EMBL/GenBank/DDBJ whole genome shotgun (WGS) entry which is preliminary data.</text>
</comment>